<dbReference type="Proteomes" id="UP001054945">
    <property type="component" value="Unassembled WGS sequence"/>
</dbReference>
<comment type="caution">
    <text evidence="1">The sequence shown here is derived from an EMBL/GenBank/DDBJ whole genome shotgun (WGS) entry which is preliminary data.</text>
</comment>
<organism evidence="1 2">
    <name type="scientific">Caerostris extrusa</name>
    <name type="common">Bark spider</name>
    <name type="synonym">Caerostris bankana</name>
    <dbReference type="NCBI Taxonomy" id="172846"/>
    <lineage>
        <taxon>Eukaryota</taxon>
        <taxon>Metazoa</taxon>
        <taxon>Ecdysozoa</taxon>
        <taxon>Arthropoda</taxon>
        <taxon>Chelicerata</taxon>
        <taxon>Arachnida</taxon>
        <taxon>Araneae</taxon>
        <taxon>Araneomorphae</taxon>
        <taxon>Entelegynae</taxon>
        <taxon>Araneoidea</taxon>
        <taxon>Araneidae</taxon>
        <taxon>Caerostris</taxon>
    </lineage>
</organism>
<evidence type="ECO:0000313" key="1">
    <source>
        <dbReference type="EMBL" id="GIX77551.1"/>
    </source>
</evidence>
<dbReference type="EMBL" id="BPLR01020337">
    <property type="protein sequence ID" value="GIX77551.1"/>
    <property type="molecule type" value="Genomic_DNA"/>
</dbReference>
<reference evidence="1 2" key="1">
    <citation type="submission" date="2021-06" db="EMBL/GenBank/DDBJ databases">
        <title>Caerostris extrusa draft genome.</title>
        <authorList>
            <person name="Kono N."/>
            <person name="Arakawa K."/>
        </authorList>
    </citation>
    <scope>NUCLEOTIDE SEQUENCE [LARGE SCALE GENOMIC DNA]</scope>
</reference>
<keyword evidence="2" id="KW-1185">Reference proteome</keyword>
<gene>
    <name evidence="1" type="ORF">CEXT_457591</name>
</gene>
<evidence type="ECO:0000313" key="2">
    <source>
        <dbReference type="Proteomes" id="UP001054945"/>
    </source>
</evidence>
<proteinExistence type="predicted"/>
<dbReference type="AlphaFoldDB" id="A0AAV4MYQ0"/>
<sequence>MKSQSLIITLADENSTSFHFTKVYILPLYQRLASDELLEHCIQCAIQNANESLHSIMRHKFPKDKFAFSNRVRTSVSVDVYEINFGDLKTMQKQQRVVEIIFWK</sequence>
<name>A0AAV4MYQ0_CAEEX</name>
<protein>
    <submittedName>
        <fullName evidence="1">Uncharacterized protein</fullName>
    </submittedName>
</protein>
<accession>A0AAV4MYQ0</accession>